<keyword evidence="2" id="KW-1185">Reference proteome</keyword>
<name>A0ACB9CQW0_CICIN</name>
<reference evidence="2" key="1">
    <citation type="journal article" date="2022" name="Mol. Ecol. Resour.">
        <title>The genomes of chicory, endive, great burdock and yacon provide insights into Asteraceae palaeo-polyploidization history and plant inulin production.</title>
        <authorList>
            <person name="Fan W."/>
            <person name="Wang S."/>
            <person name="Wang H."/>
            <person name="Wang A."/>
            <person name="Jiang F."/>
            <person name="Liu H."/>
            <person name="Zhao H."/>
            <person name="Xu D."/>
            <person name="Zhang Y."/>
        </authorList>
    </citation>
    <scope>NUCLEOTIDE SEQUENCE [LARGE SCALE GENOMIC DNA]</scope>
    <source>
        <strain evidence="2">cv. Punajuju</strain>
    </source>
</reference>
<protein>
    <submittedName>
        <fullName evidence="1">Uncharacterized protein</fullName>
    </submittedName>
</protein>
<accession>A0ACB9CQW0</accession>
<evidence type="ECO:0000313" key="2">
    <source>
        <dbReference type="Proteomes" id="UP001055811"/>
    </source>
</evidence>
<proteinExistence type="predicted"/>
<dbReference type="EMBL" id="CM042013">
    <property type="protein sequence ID" value="KAI3736709.1"/>
    <property type="molecule type" value="Genomic_DNA"/>
</dbReference>
<gene>
    <name evidence="1" type="ORF">L2E82_26693</name>
</gene>
<evidence type="ECO:0000313" key="1">
    <source>
        <dbReference type="EMBL" id="KAI3736709.1"/>
    </source>
</evidence>
<sequence length="109" mass="12244">MKYNRETKTKLYSTLPSVASCYNGREKGGDWRCSSGGNSVNHPSAKTLGERLANPRRVEEVRGLSKAMIAFNCFCRWSLVSRERGAVEQNHGCQMQKKSEAYLGGRLKK</sequence>
<dbReference type="Proteomes" id="UP001055811">
    <property type="component" value="Linkage Group LG05"/>
</dbReference>
<organism evidence="1 2">
    <name type="scientific">Cichorium intybus</name>
    <name type="common">Chicory</name>
    <dbReference type="NCBI Taxonomy" id="13427"/>
    <lineage>
        <taxon>Eukaryota</taxon>
        <taxon>Viridiplantae</taxon>
        <taxon>Streptophyta</taxon>
        <taxon>Embryophyta</taxon>
        <taxon>Tracheophyta</taxon>
        <taxon>Spermatophyta</taxon>
        <taxon>Magnoliopsida</taxon>
        <taxon>eudicotyledons</taxon>
        <taxon>Gunneridae</taxon>
        <taxon>Pentapetalae</taxon>
        <taxon>asterids</taxon>
        <taxon>campanulids</taxon>
        <taxon>Asterales</taxon>
        <taxon>Asteraceae</taxon>
        <taxon>Cichorioideae</taxon>
        <taxon>Cichorieae</taxon>
        <taxon>Cichoriinae</taxon>
        <taxon>Cichorium</taxon>
    </lineage>
</organism>
<comment type="caution">
    <text evidence="1">The sequence shown here is derived from an EMBL/GenBank/DDBJ whole genome shotgun (WGS) entry which is preliminary data.</text>
</comment>
<reference evidence="1 2" key="2">
    <citation type="journal article" date="2022" name="Mol. Ecol. Resour.">
        <title>The genomes of chicory, endive, great burdock and yacon provide insights into Asteraceae paleo-polyploidization history and plant inulin production.</title>
        <authorList>
            <person name="Fan W."/>
            <person name="Wang S."/>
            <person name="Wang H."/>
            <person name="Wang A."/>
            <person name="Jiang F."/>
            <person name="Liu H."/>
            <person name="Zhao H."/>
            <person name="Xu D."/>
            <person name="Zhang Y."/>
        </authorList>
    </citation>
    <scope>NUCLEOTIDE SEQUENCE [LARGE SCALE GENOMIC DNA]</scope>
    <source>
        <strain evidence="2">cv. Punajuju</strain>
        <tissue evidence="1">Leaves</tissue>
    </source>
</reference>